<organism evidence="2 3">
    <name type="scientific">Desulfovibrio desulfuricans</name>
    <dbReference type="NCBI Taxonomy" id="876"/>
    <lineage>
        <taxon>Bacteria</taxon>
        <taxon>Pseudomonadati</taxon>
        <taxon>Thermodesulfobacteriota</taxon>
        <taxon>Desulfovibrionia</taxon>
        <taxon>Desulfovibrionales</taxon>
        <taxon>Desulfovibrionaceae</taxon>
        <taxon>Desulfovibrio</taxon>
    </lineage>
</organism>
<gene>
    <name evidence="2" type="ORF">DDIC_01135</name>
</gene>
<evidence type="ECO:0000313" key="3">
    <source>
        <dbReference type="Proteomes" id="UP000297065"/>
    </source>
</evidence>
<evidence type="ECO:0000256" key="1">
    <source>
        <dbReference type="SAM" id="Coils"/>
    </source>
</evidence>
<protein>
    <submittedName>
        <fullName evidence="2">SlyX family protein</fullName>
    </submittedName>
</protein>
<dbReference type="EMBL" id="CP036295">
    <property type="protein sequence ID" value="QCC84505.1"/>
    <property type="molecule type" value="Genomic_DNA"/>
</dbReference>
<evidence type="ECO:0000313" key="2">
    <source>
        <dbReference type="EMBL" id="QCC84505.1"/>
    </source>
</evidence>
<dbReference type="AlphaFoldDB" id="A0A4P7UF60"/>
<dbReference type="Pfam" id="PF04102">
    <property type="entry name" value="SlyX"/>
    <property type="match status" value="1"/>
</dbReference>
<dbReference type="RefSeq" id="WP_136398751.1">
    <property type="nucleotide sequence ID" value="NZ_CP036295.1"/>
</dbReference>
<dbReference type="InterPro" id="IPR007236">
    <property type="entry name" value="SlyX"/>
</dbReference>
<feature type="coiled-coil region" evidence="1">
    <location>
        <begin position="25"/>
        <end position="59"/>
    </location>
</feature>
<reference evidence="2 3" key="1">
    <citation type="submission" date="2019-02" db="EMBL/GenBank/DDBJ databases">
        <title>Complete Genome Sequence of Desulfovibrio desulfuricans IC1, a Sulfonate Utilizing Anaerobe.</title>
        <authorList>
            <person name="Day L.A."/>
            <person name="De Leon K.B."/>
            <person name="Wall J.D."/>
        </authorList>
    </citation>
    <scope>NUCLEOTIDE SEQUENCE [LARGE SCALE GENOMIC DNA]</scope>
    <source>
        <strain evidence="2 3">IC1</strain>
    </source>
</reference>
<accession>A0A4P7UF60</accession>
<proteinExistence type="predicted"/>
<dbReference type="Proteomes" id="UP000297065">
    <property type="component" value="Chromosome"/>
</dbReference>
<dbReference type="OrthoDB" id="5461066at2"/>
<name>A0A4P7UF60_DESDE</name>
<sequence>MSRHVNDEDRLTRLEELTFFQEERLKALDAALTAQQLQLDKLEQDFADATSVIRLLREKLGDQPENALPPHSMPERW</sequence>
<keyword evidence="1" id="KW-0175">Coiled coil</keyword>